<dbReference type="STRING" id="947013.SAMN04488109_2967"/>
<gene>
    <name evidence="2" type="ORF">SAMN04488109_2967</name>
</gene>
<organism evidence="2 3">
    <name type="scientific">Chryseolinea serpens</name>
    <dbReference type="NCBI Taxonomy" id="947013"/>
    <lineage>
        <taxon>Bacteria</taxon>
        <taxon>Pseudomonadati</taxon>
        <taxon>Bacteroidota</taxon>
        <taxon>Cytophagia</taxon>
        <taxon>Cytophagales</taxon>
        <taxon>Fulvivirgaceae</taxon>
        <taxon>Chryseolinea</taxon>
    </lineage>
</organism>
<sequence>MNKLIKIFTLCFLGLLAYACSPDEYKMGNVDVASTDLVEGIAFKIEHDAANPNIVYLTSLMDSRYTPLWDHPQGRSQANKVTLKIPFAGTYTVKFGVQTRGGAIYGDPATFTVNSMYAPFISDPMWTMISGGAGKEKTWYLDLDKDGLSRKFLGPMYFFRSWYTWDGLHTAGGDNYLDAATWDWTKAILPTVDREGDKASGAPKPGVQAWYWTADWKGNQWMTAAADFGTMTFNLKDGAGVDVDQAAYGLGLHNGSYLLDTENKMIKFTDARPLHDSNRDGDNVDWANVRILYLSDNFMQLGVVPNADDAAMVVYNYISKDYRDNWVPGEVVEPEPPYDGEANTDLTTSTSTKKKWTMSLNTPYNWTGLGGNFLNSWTKPADYTATGWAPYDASLISNISMTLDKTGATTGSYTFTDGAGKPISGTYSVDDKNNITFDKAISFAVSGWVSLATTASNQLRIIKAEQDAFGTITALWLGQRSADKDEYMVYCFEPGGAAAADPAAAWKNALAGKTFKPDVNWFVDWMNFPPDFTGGWTSASTFGNDYTSNTWVWDANVRAVAESATLKFRLEGSNLKVDLAQTKNGSAYTATGDVTIDPTNKILNISIPLVDYAGTAASWLNTTDPKALTGNANDWYFVSHGGSSLATIDTNGLWLGVISNSTAAGDAKDEVLGFHYVVVP</sequence>
<dbReference type="PROSITE" id="PS51257">
    <property type="entry name" value="PROKAR_LIPOPROTEIN"/>
    <property type="match status" value="1"/>
</dbReference>
<evidence type="ECO:0000313" key="3">
    <source>
        <dbReference type="Proteomes" id="UP000184212"/>
    </source>
</evidence>
<name>A0A1M5QR41_9BACT</name>
<keyword evidence="3" id="KW-1185">Reference proteome</keyword>
<dbReference type="RefSeq" id="WP_073135486.1">
    <property type="nucleotide sequence ID" value="NZ_FQWQ01000002.1"/>
</dbReference>
<feature type="signal peptide" evidence="1">
    <location>
        <begin position="1"/>
        <end position="19"/>
    </location>
</feature>
<dbReference type="EMBL" id="FQWQ01000002">
    <property type="protein sequence ID" value="SHH16557.1"/>
    <property type="molecule type" value="Genomic_DNA"/>
</dbReference>
<dbReference type="AlphaFoldDB" id="A0A1M5QR41"/>
<protein>
    <submittedName>
        <fullName evidence="2">Uncharacterized protein</fullName>
    </submittedName>
</protein>
<evidence type="ECO:0000313" key="2">
    <source>
        <dbReference type="EMBL" id="SHH16557.1"/>
    </source>
</evidence>
<accession>A0A1M5QR41</accession>
<evidence type="ECO:0000256" key="1">
    <source>
        <dbReference type="SAM" id="SignalP"/>
    </source>
</evidence>
<keyword evidence="1" id="KW-0732">Signal</keyword>
<proteinExistence type="predicted"/>
<feature type="chain" id="PRO_5012047840" evidence="1">
    <location>
        <begin position="20"/>
        <end position="680"/>
    </location>
</feature>
<reference evidence="2 3" key="1">
    <citation type="submission" date="2016-11" db="EMBL/GenBank/DDBJ databases">
        <authorList>
            <person name="Jaros S."/>
            <person name="Januszkiewicz K."/>
            <person name="Wedrychowicz H."/>
        </authorList>
    </citation>
    <scope>NUCLEOTIDE SEQUENCE [LARGE SCALE GENOMIC DNA]</scope>
    <source>
        <strain evidence="2 3">DSM 24574</strain>
    </source>
</reference>
<dbReference type="Proteomes" id="UP000184212">
    <property type="component" value="Unassembled WGS sequence"/>
</dbReference>